<accession>A0AB73IGN3</accession>
<dbReference type="PANTHER" id="PTHR44757:SF2">
    <property type="entry name" value="BIOFILM ARCHITECTURE MAINTENANCE PROTEIN MBAA"/>
    <property type="match status" value="1"/>
</dbReference>
<dbReference type="InterPro" id="IPR052155">
    <property type="entry name" value="Biofilm_reg_signaling"/>
</dbReference>
<evidence type="ECO:0000256" key="1">
    <source>
        <dbReference type="SAM" id="MobiDB-lite"/>
    </source>
</evidence>
<dbReference type="InterPro" id="IPR035919">
    <property type="entry name" value="EAL_sf"/>
</dbReference>
<protein>
    <submittedName>
        <fullName evidence="4">Diguanylate cyclase (GGDEF)-like protein</fullName>
    </submittedName>
</protein>
<dbReference type="PROSITE" id="PS50883">
    <property type="entry name" value="EAL"/>
    <property type="match status" value="1"/>
</dbReference>
<feature type="domain" description="GGDEF" evidence="3">
    <location>
        <begin position="76"/>
        <end position="209"/>
    </location>
</feature>
<dbReference type="Gene3D" id="3.30.70.270">
    <property type="match status" value="1"/>
</dbReference>
<organism evidence="4 5">
    <name type="scientific">Paraburkholderia caledonica</name>
    <dbReference type="NCBI Taxonomy" id="134536"/>
    <lineage>
        <taxon>Bacteria</taxon>
        <taxon>Pseudomonadati</taxon>
        <taxon>Pseudomonadota</taxon>
        <taxon>Betaproteobacteria</taxon>
        <taxon>Burkholderiales</taxon>
        <taxon>Burkholderiaceae</taxon>
        <taxon>Paraburkholderia</taxon>
    </lineage>
</organism>
<dbReference type="RefSeq" id="WP_392394597.1">
    <property type="nucleotide sequence ID" value="NZ_JAURTK010000005.1"/>
</dbReference>
<dbReference type="SMART" id="SM00052">
    <property type="entry name" value="EAL"/>
    <property type="match status" value="1"/>
</dbReference>
<sequence>MTQQVSVMPASRSHAKSRSASRSEPSHHAHNSGVIAQSPDHGNVARASSFDLLTGVYDRACATRRAGHLLAAAKAGDVAMLVVNLDGFSRINDIAGYDLGDRLLRRVAQRLASSISEDELLARIGGDEFVIVMHRFGDVSRLTRFARQVLASFGEPFVIAGREYRVSASVGVAVSGDDARNAASLMRDAGAAMRHAKRCGRGTVCFFTGEMREGVQRRFAIEGLLHHALARGEFRLAYQAVVDATSRKTIGVEALARWTSNELGDVPPAEFIPVAEQAGLMESIGDWVLEVACAQAADWRWSIAPDIAVSVNISPSQFSERLVRHVAACLENSGLEPSALQLEITEGMQLPDDAAVRATTAALAKLGVKLVIDDFGTGYASMSYLKRFPVDSLKIDRSIVAGLPRDADSVAITHALVTMAHACNMRVTAEGVETEAQAVTLREIGCDALQGYLFSRPCNAAECAAALSRRPVRMKNCHVNK</sequence>
<feature type="domain" description="EAL" evidence="2">
    <location>
        <begin position="218"/>
        <end position="471"/>
    </location>
</feature>
<dbReference type="InterPro" id="IPR029787">
    <property type="entry name" value="Nucleotide_cyclase"/>
</dbReference>
<dbReference type="InterPro" id="IPR001633">
    <property type="entry name" value="EAL_dom"/>
</dbReference>
<feature type="region of interest" description="Disordered" evidence="1">
    <location>
        <begin position="1"/>
        <end position="41"/>
    </location>
</feature>
<dbReference type="SMART" id="SM00267">
    <property type="entry name" value="GGDEF"/>
    <property type="match status" value="1"/>
</dbReference>
<dbReference type="PANTHER" id="PTHR44757">
    <property type="entry name" value="DIGUANYLATE CYCLASE DGCP"/>
    <property type="match status" value="1"/>
</dbReference>
<gene>
    <name evidence="4" type="ORF">J2793_004521</name>
</gene>
<dbReference type="Pfam" id="PF00990">
    <property type="entry name" value="GGDEF"/>
    <property type="match status" value="1"/>
</dbReference>
<evidence type="ECO:0000313" key="4">
    <source>
        <dbReference type="EMBL" id="MDP9649055.1"/>
    </source>
</evidence>
<evidence type="ECO:0000259" key="2">
    <source>
        <dbReference type="PROSITE" id="PS50883"/>
    </source>
</evidence>
<dbReference type="PROSITE" id="PS50887">
    <property type="entry name" value="GGDEF"/>
    <property type="match status" value="1"/>
</dbReference>
<dbReference type="Pfam" id="PF00563">
    <property type="entry name" value="EAL"/>
    <property type="match status" value="1"/>
</dbReference>
<dbReference type="SUPFAM" id="SSF55073">
    <property type="entry name" value="Nucleotide cyclase"/>
    <property type="match status" value="1"/>
</dbReference>
<comment type="caution">
    <text evidence="4">The sequence shown here is derived from an EMBL/GenBank/DDBJ whole genome shotgun (WGS) entry which is preliminary data.</text>
</comment>
<reference evidence="4" key="1">
    <citation type="submission" date="2023-07" db="EMBL/GenBank/DDBJ databases">
        <title>Sorghum-associated microbial communities from plants grown in Nebraska, USA.</title>
        <authorList>
            <person name="Schachtman D."/>
        </authorList>
    </citation>
    <scope>NUCLEOTIDE SEQUENCE</scope>
    <source>
        <strain evidence="4">DS1061</strain>
    </source>
</reference>
<dbReference type="CDD" id="cd01948">
    <property type="entry name" value="EAL"/>
    <property type="match status" value="1"/>
</dbReference>
<proteinExistence type="predicted"/>
<dbReference type="CDD" id="cd01949">
    <property type="entry name" value="GGDEF"/>
    <property type="match status" value="1"/>
</dbReference>
<name>A0AB73IGN3_9BURK</name>
<dbReference type="EMBL" id="JAURTK010000005">
    <property type="protein sequence ID" value="MDP9649055.1"/>
    <property type="molecule type" value="Genomic_DNA"/>
</dbReference>
<dbReference type="NCBIfam" id="TIGR00254">
    <property type="entry name" value="GGDEF"/>
    <property type="match status" value="1"/>
</dbReference>
<dbReference type="InterPro" id="IPR043128">
    <property type="entry name" value="Rev_trsase/Diguanyl_cyclase"/>
</dbReference>
<dbReference type="SUPFAM" id="SSF141868">
    <property type="entry name" value="EAL domain-like"/>
    <property type="match status" value="1"/>
</dbReference>
<dbReference type="Proteomes" id="UP001229486">
    <property type="component" value="Unassembled WGS sequence"/>
</dbReference>
<dbReference type="AlphaFoldDB" id="A0AB73IGN3"/>
<dbReference type="Gene3D" id="3.20.20.450">
    <property type="entry name" value="EAL domain"/>
    <property type="match status" value="1"/>
</dbReference>
<evidence type="ECO:0000313" key="5">
    <source>
        <dbReference type="Proteomes" id="UP001229486"/>
    </source>
</evidence>
<evidence type="ECO:0000259" key="3">
    <source>
        <dbReference type="PROSITE" id="PS50887"/>
    </source>
</evidence>
<dbReference type="InterPro" id="IPR000160">
    <property type="entry name" value="GGDEF_dom"/>
</dbReference>